<keyword evidence="3" id="KW-1185">Reference proteome</keyword>
<reference evidence="3" key="1">
    <citation type="submission" date="2016-11" db="EMBL/GenBank/DDBJ databases">
        <authorList>
            <person name="Varghese N."/>
            <person name="Submissions S."/>
        </authorList>
    </citation>
    <scope>NUCLEOTIDE SEQUENCE [LARGE SCALE GENOMIC DNA]</scope>
    <source>
        <strain evidence="3">DSM 16478</strain>
    </source>
</reference>
<feature type="transmembrane region" description="Helical" evidence="1">
    <location>
        <begin position="67"/>
        <end position="90"/>
    </location>
</feature>
<evidence type="ECO:0000313" key="3">
    <source>
        <dbReference type="Proteomes" id="UP000184314"/>
    </source>
</evidence>
<feature type="transmembrane region" description="Helical" evidence="1">
    <location>
        <begin position="102"/>
        <end position="126"/>
    </location>
</feature>
<keyword evidence="1" id="KW-1133">Transmembrane helix</keyword>
<dbReference type="AlphaFoldDB" id="A0A1M6RHN6"/>
<sequence length="131" mass="15175">MIKILKKLSWLLLYLLFNTVLFFIEVSILFDTNNSSNSGISGFDSIDALLEGFNAFFDVLQGMALLFFFYASIASAIFALLLFIPVQLYFINRKFKNHSRKFLYSLLASFALVILLKLPKYIFMFIEMTYS</sequence>
<proteinExistence type="predicted"/>
<organism evidence="2 3">
    <name type="scientific">Maribacter aquivivus</name>
    <dbReference type="NCBI Taxonomy" id="228958"/>
    <lineage>
        <taxon>Bacteria</taxon>
        <taxon>Pseudomonadati</taxon>
        <taxon>Bacteroidota</taxon>
        <taxon>Flavobacteriia</taxon>
        <taxon>Flavobacteriales</taxon>
        <taxon>Flavobacteriaceae</taxon>
        <taxon>Maribacter</taxon>
    </lineage>
</organism>
<gene>
    <name evidence="2" type="ORF">SAMN04488007_2736</name>
</gene>
<dbReference type="EMBL" id="FQZX01000002">
    <property type="protein sequence ID" value="SHK31985.1"/>
    <property type="molecule type" value="Genomic_DNA"/>
</dbReference>
<name>A0A1M6RHN6_9FLAO</name>
<dbReference type="STRING" id="228958.SAMN04488007_2736"/>
<dbReference type="Proteomes" id="UP000184314">
    <property type="component" value="Unassembled WGS sequence"/>
</dbReference>
<evidence type="ECO:0000313" key="2">
    <source>
        <dbReference type="EMBL" id="SHK31985.1"/>
    </source>
</evidence>
<feature type="transmembrane region" description="Helical" evidence="1">
    <location>
        <begin position="12"/>
        <end position="30"/>
    </location>
</feature>
<keyword evidence="1" id="KW-0812">Transmembrane</keyword>
<accession>A0A1M6RHN6</accession>
<evidence type="ECO:0000256" key="1">
    <source>
        <dbReference type="SAM" id="Phobius"/>
    </source>
</evidence>
<protein>
    <submittedName>
        <fullName evidence="2">Uncharacterized protein</fullName>
    </submittedName>
</protein>
<keyword evidence="1" id="KW-0472">Membrane</keyword>